<evidence type="ECO:0000313" key="1">
    <source>
        <dbReference type="EMBL" id="MBW97146.1"/>
    </source>
</evidence>
<dbReference type="EMBL" id="GGEC01016663">
    <property type="protein sequence ID" value="MBW97146.1"/>
    <property type="molecule type" value="Transcribed_RNA"/>
</dbReference>
<sequence length="48" mass="5461">MPQELQNEEKPTQGEMDQGLQAAAWKGYDTGSLCRQSCLFILHMMFPT</sequence>
<organism evidence="1">
    <name type="scientific">Rhizophora mucronata</name>
    <name type="common">Asiatic mangrove</name>
    <dbReference type="NCBI Taxonomy" id="61149"/>
    <lineage>
        <taxon>Eukaryota</taxon>
        <taxon>Viridiplantae</taxon>
        <taxon>Streptophyta</taxon>
        <taxon>Embryophyta</taxon>
        <taxon>Tracheophyta</taxon>
        <taxon>Spermatophyta</taxon>
        <taxon>Magnoliopsida</taxon>
        <taxon>eudicotyledons</taxon>
        <taxon>Gunneridae</taxon>
        <taxon>Pentapetalae</taxon>
        <taxon>rosids</taxon>
        <taxon>fabids</taxon>
        <taxon>Malpighiales</taxon>
        <taxon>Rhizophoraceae</taxon>
        <taxon>Rhizophora</taxon>
    </lineage>
</organism>
<accession>A0A2P2JUK5</accession>
<dbReference type="AlphaFoldDB" id="A0A2P2JUK5"/>
<proteinExistence type="predicted"/>
<name>A0A2P2JUK5_RHIMU</name>
<protein>
    <submittedName>
        <fullName evidence="1">Uncharacterized protein</fullName>
    </submittedName>
</protein>
<reference evidence="1" key="1">
    <citation type="submission" date="2018-02" db="EMBL/GenBank/DDBJ databases">
        <title>Rhizophora mucronata_Transcriptome.</title>
        <authorList>
            <person name="Meera S.P."/>
            <person name="Sreeshan A."/>
            <person name="Augustine A."/>
        </authorList>
    </citation>
    <scope>NUCLEOTIDE SEQUENCE</scope>
    <source>
        <tissue evidence="1">Leaf</tissue>
    </source>
</reference>